<evidence type="ECO:0000259" key="1">
    <source>
        <dbReference type="Pfam" id="PF08818"/>
    </source>
</evidence>
<proteinExistence type="predicted"/>
<dbReference type="InterPro" id="IPR016786">
    <property type="entry name" value="YdeI_bac"/>
</dbReference>
<dbReference type="Proteomes" id="UP001065593">
    <property type="component" value="Unassembled WGS sequence"/>
</dbReference>
<dbReference type="InterPro" id="IPR014922">
    <property type="entry name" value="YdhG-like"/>
</dbReference>
<dbReference type="Gene3D" id="3.90.1150.200">
    <property type="match status" value="1"/>
</dbReference>
<keyword evidence="3" id="KW-1185">Reference proteome</keyword>
<gene>
    <name evidence="2" type="primary">ydeI</name>
    <name evidence="2" type="ORF">LYSBPC_27750</name>
</gene>
<dbReference type="RefSeq" id="WP_264989476.1">
    <property type="nucleotide sequence ID" value="NZ_BRZA01000003.1"/>
</dbReference>
<name>A0ABQ5NMV7_9BACI</name>
<dbReference type="Pfam" id="PF13376">
    <property type="entry name" value="OmdA"/>
    <property type="match status" value="1"/>
</dbReference>
<accession>A0ABQ5NMV7</accession>
<dbReference type="PIRSF" id="PIRSF021308">
    <property type="entry name" value="UCP021308"/>
    <property type="match status" value="1"/>
</dbReference>
<protein>
    <recommendedName>
        <fullName evidence="1">YdhG-like domain-containing protein</fullName>
    </recommendedName>
</protein>
<dbReference type="EMBL" id="BRZA01000003">
    <property type="protein sequence ID" value="GLC89648.1"/>
    <property type="molecule type" value="Genomic_DNA"/>
</dbReference>
<feature type="domain" description="YdhG-like" evidence="1">
    <location>
        <begin position="16"/>
        <end position="113"/>
    </location>
</feature>
<reference evidence="2" key="1">
    <citation type="submission" date="2022-08" db="EMBL/GenBank/DDBJ databases">
        <title>Draft genome sequence of Lysinibacillus sp. strain KH24.</title>
        <authorList>
            <person name="Kanbe H."/>
            <person name="Itoh H."/>
        </authorList>
    </citation>
    <scope>NUCLEOTIDE SEQUENCE</scope>
    <source>
        <strain evidence="2">KH24</strain>
    </source>
</reference>
<evidence type="ECO:0000313" key="3">
    <source>
        <dbReference type="Proteomes" id="UP001065593"/>
    </source>
</evidence>
<dbReference type="Pfam" id="PF08818">
    <property type="entry name" value="DUF1801"/>
    <property type="match status" value="1"/>
</dbReference>
<evidence type="ECO:0000313" key="2">
    <source>
        <dbReference type="EMBL" id="GLC89648.1"/>
    </source>
</evidence>
<comment type="caution">
    <text evidence="2">The sequence shown here is derived from an EMBL/GenBank/DDBJ whole genome shotgun (WGS) entry which is preliminary data.</text>
</comment>
<dbReference type="InterPro" id="IPR042216">
    <property type="entry name" value="MitoNEET_CISD"/>
</dbReference>
<organism evidence="2 3">
    <name type="scientific">Lysinibacillus piscis</name>
    <dbReference type="NCBI Taxonomy" id="2518931"/>
    <lineage>
        <taxon>Bacteria</taxon>
        <taxon>Bacillati</taxon>
        <taxon>Bacillota</taxon>
        <taxon>Bacilli</taxon>
        <taxon>Bacillales</taxon>
        <taxon>Bacillaceae</taxon>
        <taxon>Lysinibacillus</taxon>
    </lineage>
</organism>
<dbReference type="SUPFAM" id="SSF159888">
    <property type="entry name" value="YdhG-like"/>
    <property type="match status" value="1"/>
</dbReference>
<sequence>MTNPKVDEFLSKATVWKEEFELLRKIVLDCELTEDFKWMHPCYTLNKKNIVLIHGFKDYCALLFHKGALLQDNEGILVQQTENVQAARQLRFVNLQEIIGMEPIIQAYIHEAIEVEKAGLKVEKKKEVEIVIPEELQHKFEEVPALQAAFEGLTPGRQREYIFHFTQAKRPQTREARIENNMQRILNGKGLSDCVCGHSKRLPNCDGSHKHFQ</sequence>
<dbReference type="Gene3D" id="3.40.5.90">
    <property type="entry name" value="CDGSH iron-sulfur domain, mitoNEET-type"/>
    <property type="match status" value="1"/>
</dbReference>